<keyword evidence="8" id="KW-1185">Reference proteome</keyword>
<reference evidence="7" key="1">
    <citation type="submission" date="2022-11" db="UniProtKB">
        <authorList>
            <consortium name="EnsemblMetazoa"/>
        </authorList>
    </citation>
    <scope>IDENTIFICATION</scope>
</reference>
<dbReference type="Gene3D" id="1.10.1410.40">
    <property type="match status" value="1"/>
</dbReference>
<dbReference type="InterPro" id="IPR024810">
    <property type="entry name" value="MAB21L/cGLR"/>
</dbReference>
<accession>A0A913X6L4</accession>
<comment type="cofactor">
    <cofactor evidence="1">
        <name>Mg(2+)</name>
        <dbReference type="ChEBI" id="CHEBI:18420"/>
    </cofactor>
</comment>
<feature type="domain" description="Mab-21-like nucleotidyltransferase" evidence="5">
    <location>
        <begin position="327"/>
        <end position="394"/>
    </location>
</feature>
<evidence type="ECO:0008006" key="9">
    <source>
        <dbReference type="Google" id="ProtNLM"/>
    </source>
</evidence>
<keyword evidence="3" id="KW-0067">ATP-binding</keyword>
<dbReference type="PANTHER" id="PTHR10656">
    <property type="entry name" value="CELL FATE DETERMINING PROTEIN MAB21-RELATED"/>
    <property type="match status" value="1"/>
</dbReference>
<evidence type="ECO:0000256" key="3">
    <source>
        <dbReference type="ARBA" id="ARBA00022840"/>
    </source>
</evidence>
<dbReference type="OrthoDB" id="5974599at2759"/>
<dbReference type="SMART" id="SM01265">
    <property type="entry name" value="Mab-21"/>
    <property type="match status" value="1"/>
</dbReference>
<protein>
    <recommendedName>
        <fullName evidence="9">Mab-21-like HhH/H2TH-like domain-containing protein</fullName>
    </recommendedName>
</protein>
<keyword evidence="3" id="KW-0547">Nucleotide-binding</keyword>
<sequence length="796" mass="91804">MANSKYSIELNDFFKDMAQFNEEQLYMKQMVDRAVLIAPMQMKMFKEMFPTKTSNCIESLLYPLEMHVYGSSVEGLSCYTMHDMGDVDCMLCPTAEEAVLDESMLEYVDGEPAFVRVRGKDRPLLQKCLHGETNFVATSTLKEMDPTIFGFACFIAKNITGKFLGALLQHMRNLEIPNLTKAHENPDGPSFQYDMQMEFHGPKHQISVEAVEETFNSMPFDMIQRLLIGASDDVADGINQLRDTCKKFLISTMKENPTNEELLQATGPKWLSDLYKLCEVNLEDIDNLEDYLKPISSVIFKYLQAYQPAWDMQKQENDHLEKPVKRGIDFVPSFKVKGWPQVAQGWFERDRKWPSFEALSNVMKSGFHLVFKSPRHSNTTPHLDFRLSFSHAELLLSKELNDIQRECYRCLKLFYKALNQNKEPKIISSYVLKTTLLWTVENTGVEEWNENNRASCMMMLLEKLHHSLETKFLPHYFIPEFNLLEEAVIEDPQRLQNLADELREICDNPIESYQEMLKAAEIESSSSDEFKAKSQSPPEDPVKQSGTFQSKVMSKEEFEELYSVVLEEIVFWVEVGPYMTCFENPTMESIVTFLYDEVCSKKARLDLHELSSSDDEKSCEYSESSKVDNSICQVTEDPVAIAGFDSSLFSKSSEQPLIEHSKDNDSKCKAIDDQLCKNHALDSDSSESSDSSEVDDMLSEVMEENLPDLEMAYFYFHWLTYKSQCDPRERMLWVFNTVLELDEYMQNEEHDSFESMMNRLSTHPIFGDTIHAMLDTMLDLLGKKSTNASEDDMPLN</sequence>
<dbReference type="GeneID" id="110238435"/>
<dbReference type="AlphaFoldDB" id="A0A913X6L4"/>
<dbReference type="InterPro" id="IPR046903">
    <property type="entry name" value="Mab-21-like_nuc_Trfase"/>
</dbReference>
<name>A0A913X6L4_EXADI</name>
<dbReference type="InterPro" id="IPR046906">
    <property type="entry name" value="Mab-21_HhH/H2TH-like"/>
</dbReference>
<dbReference type="Proteomes" id="UP000887567">
    <property type="component" value="Unplaced"/>
</dbReference>
<evidence type="ECO:0000259" key="6">
    <source>
        <dbReference type="Pfam" id="PF20266"/>
    </source>
</evidence>
<dbReference type="GO" id="GO:0016779">
    <property type="term" value="F:nucleotidyltransferase activity"/>
    <property type="evidence" value="ECO:0007669"/>
    <property type="project" value="UniProtKB-ARBA"/>
</dbReference>
<evidence type="ECO:0000256" key="1">
    <source>
        <dbReference type="ARBA" id="ARBA00001946"/>
    </source>
</evidence>
<evidence type="ECO:0000256" key="2">
    <source>
        <dbReference type="ARBA" id="ARBA00008307"/>
    </source>
</evidence>
<dbReference type="EnsemblMetazoa" id="XM_021044106.2">
    <property type="protein sequence ID" value="XP_020899765.1"/>
    <property type="gene ID" value="LOC110238435"/>
</dbReference>
<proteinExistence type="inferred from homology"/>
<evidence type="ECO:0000256" key="4">
    <source>
        <dbReference type="SAM" id="MobiDB-lite"/>
    </source>
</evidence>
<dbReference type="PANTHER" id="PTHR10656:SF69">
    <property type="entry name" value="MAB-21-LIKE HHH_H2TH-LIKE DOMAIN-CONTAINING PROTEIN"/>
    <property type="match status" value="1"/>
</dbReference>
<organism evidence="7 8">
    <name type="scientific">Exaiptasia diaphana</name>
    <name type="common">Tropical sea anemone</name>
    <name type="synonym">Aiptasia pulchella</name>
    <dbReference type="NCBI Taxonomy" id="2652724"/>
    <lineage>
        <taxon>Eukaryota</taxon>
        <taxon>Metazoa</taxon>
        <taxon>Cnidaria</taxon>
        <taxon>Anthozoa</taxon>
        <taxon>Hexacorallia</taxon>
        <taxon>Actiniaria</taxon>
        <taxon>Aiptasiidae</taxon>
        <taxon>Exaiptasia</taxon>
    </lineage>
</organism>
<evidence type="ECO:0000313" key="7">
    <source>
        <dbReference type="EnsemblMetazoa" id="XP_020899765.1"/>
    </source>
</evidence>
<dbReference type="Pfam" id="PF20266">
    <property type="entry name" value="Mab-21_C"/>
    <property type="match status" value="1"/>
</dbReference>
<dbReference type="KEGG" id="epa:110238435"/>
<dbReference type="RefSeq" id="XP_020899765.1">
    <property type="nucleotide sequence ID" value="XM_021044106.2"/>
</dbReference>
<feature type="domain" description="Mab-21-like HhH/H2TH-like" evidence="6">
    <location>
        <begin position="404"/>
        <end position="497"/>
    </location>
</feature>
<dbReference type="GO" id="GO:0005524">
    <property type="term" value="F:ATP binding"/>
    <property type="evidence" value="ECO:0007669"/>
    <property type="project" value="UniProtKB-KW"/>
</dbReference>
<feature type="region of interest" description="Disordered" evidence="4">
    <location>
        <begin position="525"/>
        <end position="548"/>
    </location>
</feature>
<comment type="similarity">
    <text evidence="2">Belongs to the mab-21 family.</text>
</comment>
<evidence type="ECO:0000313" key="8">
    <source>
        <dbReference type="Proteomes" id="UP000887567"/>
    </source>
</evidence>
<dbReference type="Pfam" id="PF03281">
    <property type="entry name" value="Mab-21"/>
    <property type="match status" value="1"/>
</dbReference>
<evidence type="ECO:0000259" key="5">
    <source>
        <dbReference type="Pfam" id="PF03281"/>
    </source>
</evidence>
<feature type="compositionally biased region" description="Polar residues" evidence="4">
    <location>
        <begin position="525"/>
        <end position="537"/>
    </location>
</feature>